<comment type="caution">
    <text evidence="2">The sequence shown here is derived from an EMBL/GenBank/DDBJ whole genome shotgun (WGS) entry which is preliminary data.</text>
</comment>
<dbReference type="AlphaFoldDB" id="A0A398CK16"/>
<keyword evidence="3" id="KW-1185">Reference proteome</keyword>
<protein>
    <submittedName>
        <fullName evidence="2">Uncharacterized protein</fullName>
    </submittedName>
</protein>
<sequence length="125" mass="13532">MSEENLRQLYGREIVIILKDGTRHFGVLTSCGKSAVVLNGDKEEAAELAAISALDKRKAAQRSRRISRRTRTASADHSESSESSSGSNERPYWGPMGLDGIRASGPDVPSKVVIPLEPIDTVIVL</sequence>
<feature type="compositionally biased region" description="Basic residues" evidence="1">
    <location>
        <begin position="59"/>
        <end position="71"/>
    </location>
</feature>
<reference evidence="2 3" key="1">
    <citation type="submission" date="2018-09" db="EMBL/GenBank/DDBJ databases">
        <title>Cohnella cavernae sp. nov., isolated from a karst cave.</title>
        <authorList>
            <person name="Zhu H."/>
        </authorList>
    </citation>
    <scope>NUCLEOTIDE SEQUENCE [LARGE SCALE GENOMIC DNA]</scope>
    <source>
        <strain evidence="2 3">K2E09-144</strain>
    </source>
</reference>
<proteinExistence type="predicted"/>
<dbReference type="Proteomes" id="UP000266340">
    <property type="component" value="Unassembled WGS sequence"/>
</dbReference>
<gene>
    <name evidence="2" type="ORF">D3H35_18670</name>
</gene>
<accession>A0A398CK16</accession>
<name>A0A398CK16_9BACL</name>
<evidence type="ECO:0000256" key="1">
    <source>
        <dbReference type="SAM" id="MobiDB-lite"/>
    </source>
</evidence>
<feature type="region of interest" description="Disordered" evidence="1">
    <location>
        <begin position="56"/>
        <end position="109"/>
    </location>
</feature>
<organism evidence="2 3">
    <name type="scientific">Cohnella faecalis</name>
    <dbReference type="NCBI Taxonomy" id="2315694"/>
    <lineage>
        <taxon>Bacteria</taxon>
        <taxon>Bacillati</taxon>
        <taxon>Bacillota</taxon>
        <taxon>Bacilli</taxon>
        <taxon>Bacillales</taxon>
        <taxon>Paenibacillaceae</taxon>
        <taxon>Cohnella</taxon>
    </lineage>
</organism>
<dbReference type="EMBL" id="QXJM01000039">
    <property type="protein sequence ID" value="RIE02685.1"/>
    <property type="molecule type" value="Genomic_DNA"/>
</dbReference>
<evidence type="ECO:0000313" key="2">
    <source>
        <dbReference type="EMBL" id="RIE02685.1"/>
    </source>
</evidence>
<evidence type="ECO:0000313" key="3">
    <source>
        <dbReference type="Proteomes" id="UP000266340"/>
    </source>
</evidence>